<dbReference type="CDD" id="cd04645">
    <property type="entry name" value="LbH_gamma_CA_like"/>
    <property type="match status" value="1"/>
</dbReference>
<keyword evidence="1" id="KW-1133">Transmembrane helix</keyword>
<protein>
    <submittedName>
        <fullName evidence="2">Uncharacterized protein</fullName>
    </submittedName>
</protein>
<dbReference type="GO" id="GO:0020023">
    <property type="term" value="C:kinetoplast"/>
    <property type="evidence" value="ECO:0006056"/>
    <property type="project" value="Others"/>
</dbReference>
<dbReference type="PANTHER" id="PTHR13061">
    <property type="entry name" value="DYNACTIN SUBUNIT P25"/>
    <property type="match status" value="1"/>
</dbReference>
<dbReference type="PaxDb" id="5691-AAZ11481"/>
<dbReference type="GO" id="GO:0031966">
    <property type="term" value="C:mitochondrial membrane"/>
    <property type="evidence" value="ECO:0000318"/>
    <property type="project" value="GO_Central"/>
</dbReference>
<dbReference type="InterPro" id="IPR050484">
    <property type="entry name" value="Transf_Hexapept/Carb_Anhydrase"/>
</dbReference>
<dbReference type="InterPro" id="IPR047324">
    <property type="entry name" value="LbH_gamma_CA-like"/>
</dbReference>
<feature type="transmembrane region" description="Helical" evidence="1">
    <location>
        <begin position="28"/>
        <end position="46"/>
    </location>
</feature>
<dbReference type="GeneID" id="3657483"/>
<proteinExistence type="predicted"/>
<evidence type="ECO:0000313" key="4">
    <source>
        <dbReference type="Proteomes" id="UP000008524"/>
    </source>
</evidence>
<organism evidence="2 4">
    <name type="scientific">Trypanosoma brucei brucei (strain 927/4 GUTat10.1)</name>
    <dbReference type="NCBI Taxonomy" id="185431"/>
    <lineage>
        <taxon>Eukaryota</taxon>
        <taxon>Discoba</taxon>
        <taxon>Euglenozoa</taxon>
        <taxon>Kinetoplastea</taxon>
        <taxon>Metakinetoplastina</taxon>
        <taxon>Trypanosomatida</taxon>
        <taxon>Trypanosomatidae</taxon>
        <taxon>Trypanosoma</taxon>
    </lineage>
</organism>
<evidence type="ECO:0000256" key="1">
    <source>
        <dbReference type="SAM" id="Phobius"/>
    </source>
</evidence>
<dbReference type="PANTHER" id="PTHR13061:SF40">
    <property type="match status" value="1"/>
</dbReference>
<evidence type="ECO:0000313" key="2">
    <source>
        <dbReference type="EMBL" id="AAX70823.1"/>
    </source>
</evidence>
<dbReference type="SUPFAM" id="SSF51161">
    <property type="entry name" value="Trimeric LpxA-like enzymes"/>
    <property type="match status" value="1"/>
</dbReference>
<keyword evidence="4" id="KW-1185">Reference proteome</keyword>
<keyword evidence="1" id="KW-0472">Membrane</keyword>
<dbReference type="InParanoid" id="Q57U96"/>
<reference evidence="3" key="4">
    <citation type="submission" date="2005-04" db="EMBL/GenBank/DDBJ databases">
        <title>Sequencing, closure, and annotation of Trypanosoma brucei chromosomes 2 through 8.</title>
        <authorList>
            <person name="Ghedin E."/>
            <person name="Blandin G."/>
            <person name="Bartholomeu D."/>
            <person name="Caler E."/>
            <person name="Haas B."/>
            <person name="Hannick L."/>
            <person name="Shallom J."/>
            <person name="Hou L."/>
            <person name="Djikeng A."/>
            <person name="Feldblyum T."/>
            <person name="Hostetler J."/>
            <person name="Johnson J."/>
            <person name="Jones K."/>
            <person name="Koo H.L."/>
            <person name="Larkin C."/>
            <person name="Pai G."/>
            <person name="Peterson J."/>
            <person name="Khalak H.G."/>
            <person name="Salzberg S."/>
            <person name="Simpson A.J."/>
            <person name="Tallon L."/>
            <person name="Van Aken S."/>
            <person name="Wanless D."/>
            <person name="White O."/>
            <person name="Wortman J."/>
            <person name="Fraser C.M."/>
            <person name="El-Sayed N.M.A."/>
        </authorList>
    </citation>
    <scope>NUCLEOTIDE SEQUENCE</scope>
    <source>
        <strain evidence="3">927/4 GUTat10.1</strain>
    </source>
</reference>
<dbReference type="eggNOG" id="ENOG502R0U0">
    <property type="taxonomic scope" value="Eukaryota"/>
</dbReference>
<accession>D6XGV4</accession>
<reference evidence="3 4" key="2">
    <citation type="journal article" date="2005" name="Science">
        <title>The genome of the African trypanosome Trypanosoma brucei.</title>
        <authorList>
            <person name="Berriman M."/>
            <person name="Ghedin E."/>
            <person name="Hertz-Fowler C."/>
            <person name="Blandin G."/>
            <person name="Renauld H."/>
            <person name="Bartholomeu D.C."/>
            <person name="Lennard N.J."/>
            <person name="Caler E."/>
            <person name="Hamlin N.E."/>
            <person name="Haas B."/>
            <person name="Bohme U."/>
            <person name="Hannick L."/>
            <person name="Aslett M.A."/>
            <person name="Shallom J."/>
            <person name="Marcello L."/>
            <person name="Hou L."/>
            <person name="Wickstead B."/>
            <person name="Alsmark U.C."/>
            <person name="Arrowsmith C."/>
            <person name="Atkin R.J."/>
            <person name="Barron A.J."/>
            <person name="Bringaud F."/>
            <person name="Brooks K."/>
            <person name="Carrington M."/>
            <person name="Cherevach I."/>
            <person name="Chillingworth T.J."/>
            <person name="Churcher C."/>
            <person name="Clark L.N."/>
            <person name="Corton C.H."/>
            <person name="Cronin A."/>
            <person name="Davies R.M."/>
            <person name="Doggett J."/>
            <person name="Djikeng A."/>
            <person name="Feldblyum T."/>
            <person name="Field M.C."/>
            <person name="Fraser A."/>
            <person name="Goodhead I."/>
            <person name="Hance Z."/>
            <person name="Harper D."/>
            <person name="Harris B.R."/>
            <person name="Hauser H."/>
            <person name="Hostetler J."/>
            <person name="Ivens A."/>
            <person name="Jagels K."/>
            <person name="Johnson D."/>
            <person name="Johnson J."/>
            <person name="Jones K."/>
            <person name="Kerhornou A.X."/>
            <person name="Koo H."/>
            <person name="Larke N."/>
            <person name="Landfear S."/>
            <person name="Larkin C."/>
            <person name="Leech V."/>
            <person name="Line A."/>
            <person name="Lord A."/>
            <person name="Macleod A."/>
            <person name="Mooney P.J."/>
            <person name="Moule S."/>
            <person name="Martin D.M."/>
            <person name="Morgan G.W."/>
            <person name="Mungall K."/>
            <person name="Norbertczak H."/>
            <person name="Ormond D."/>
            <person name="Pai G."/>
            <person name="Peacock C.S."/>
            <person name="Peterson J."/>
            <person name="Quail M.A."/>
            <person name="Rabbinowitsch E."/>
            <person name="Rajandream M.A."/>
            <person name="Reitter C."/>
            <person name="Salzberg S.L."/>
            <person name="Sanders M."/>
            <person name="Schobel S."/>
            <person name="Sharp S."/>
            <person name="Simmonds M."/>
            <person name="Simpson A.J."/>
            <person name="Tallon L."/>
            <person name="Turner C.M."/>
            <person name="Tait A."/>
            <person name="Tivey A.R."/>
            <person name="Van Aken S."/>
            <person name="Walker D."/>
            <person name="Wanless D."/>
            <person name="Wang S."/>
            <person name="White B."/>
            <person name="White O."/>
            <person name="Whitehead S."/>
            <person name="Woodward J."/>
            <person name="Wortman J."/>
            <person name="Adams M.D."/>
            <person name="Embley T.M."/>
            <person name="Gull K."/>
            <person name="Ullu E."/>
            <person name="Barry J.D."/>
            <person name="Fairlamb A.H."/>
            <person name="Opperdoes F."/>
            <person name="Barrell B.G."/>
            <person name="Donelson J.E."/>
            <person name="Hall N."/>
            <person name="Fraser C.M."/>
            <person name="Melville S.E."/>
            <person name="El-Sayed N.M."/>
        </authorList>
    </citation>
    <scope>NUCLEOTIDE SEQUENCE [LARGE SCALE GENOMIC DNA]</scope>
    <source>
        <strain evidence="3 4">927/4 GUTat10.1</strain>
    </source>
</reference>
<dbReference type="RefSeq" id="XP_845040.1">
    <property type="nucleotide sequence ID" value="XM_839947.1"/>
</dbReference>
<accession>Q57U96</accession>
<evidence type="ECO:0000313" key="3">
    <source>
        <dbReference type="EMBL" id="AAZ11481.1"/>
    </source>
</evidence>
<gene>
    <name evidence="3" type="primary">Tb05.6E7.530</name>
    <name evidence="2" type="ORF">Tb927.5.3700</name>
</gene>
<dbReference type="Proteomes" id="UP000008524">
    <property type="component" value="Chromosome 5"/>
</dbReference>
<dbReference type="EMBL" id="AC159455">
    <property type="protein sequence ID" value="AAX70823.1"/>
    <property type="molecule type" value="Genomic_DNA"/>
</dbReference>
<dbReference type="InterPro" id="IPR011004">
    <property type="entry name" value="Trimer_LpxA-like_sf"/>
</dbReference>
<feature type="transmembrane region" description="Helical" evidence="1">
    <location>
        <begin position="5"/>
        <end position="22"/>
    </location>
</feature>
<dbReference type="GO" id="GO:0045271">
    <property type="term" value="C:respiratory chain complex I"/>
    <property type="evidence" value="ECO:0000318"/>
    <property type="project" value="GO_Central"/>
</dbReference>
<name>Q57U96_TRYB2</name>
<dbReference type="GO" id="GO:0005739">
    <property type="term" value="C:mitochondrion"/>
    <property type="evidence" value="ECO:0006056"/>
    <property type="project" value="Others"/>
</dbReference>
<sequence length="321" mass="35894">MYFLILLFIIIITIYYFFSFGFCHNRYITMPATIVSGVAPYFAFMLKDIGARLAIMSHYLKTKRHMYPVTRHQNVRAYRGMLPWTQDSAFIAPTAFVSGNVSLGHDTCIFYHTVIRNYNIRDETAIGDHTVVMDRVSFLGQVRVGGGVYIGPGSTLDCCTVGDNAYIGAGASIALGAVVENNAIIAAGSHVPKDTHVYAYELWAGNPAQKVEEVSPDQVAEVASIVHDQIAVGKAHAHAIHEHMHHTAELDAEWLHHALEAMEKQQQQIALKLPVDIPLEAKRFLTPRVHMRRPEMHMRMSYPVNRIAPWMPKVADQTANA</sequence>
<dbReference type="STRING" id="185431.Q57U96"/>
<reference evidence="3" key="1">
    <citation type="journal article" date="2005" name="Science">
        <title>Comparative genomics of trypanosomatid parasitic protozoa.</title>
        <authorList>
            <person name="El-Sayed N.M."/>
            <person name="Myler P.J."/>
            <person name="Blandin G."/>
            <person name="Berriman M."/>
            <person name="Crabtree J."/>
            <person name="Aggarwal G."/>
            <person name="Caler E."/>
            <person name="Renauld H."/>
            <person name="Worthey E.A."/>
            <person name="Hertz-Fowler C."/>
            <person name="Ghedin E."/>
            <person name="Peacock C."/>
            <person name="Bartholomeu D.C."/>
            <person name="Haas B.J."/>
            <person name="Tran A.N."/>
            <person name="Wortman J.R."/>
            <person name="Alsmark U.C."/>
            <person name="Angiuoli S."/>
            <person name="Anupama A."/>
            <person name="Badger J."/>
            <person name="Bringaud F."/>
            <person name="Cadag E."/>
            <person name="Carlton J.M."/>
            <person name="Cerqueira G.C."/>
            <person name="Creasy T."/>
            <person name="Delcher A.L."/>
            <person name="Djikeng A."/>
            <person name="Embley T.M."/>
            <person name="Hauser C."/>
            <person name="Ivens A.C."/>
            <person name="Kummerfeld S.K."/>
            <person name="Pereira-Leal J.B."/>
            <person name="Nilsson D."/>
            <person name="Peterson J."/>
            <person name="Salzberg S.L."/>
            <person name="Shallom J."/>
            <person name="Silva J.C."/>
            <person name="Sundaram J."/>
            <person name="Westenberger S."/>
            <person name="White O."/>
            <person name="Melville S.E."/>
            <person name="Donelson J.E."/>
            <person name="Andersson B."/>
            <person name="Stuart K.D."/>
            <person name="Hall N."/>
        </authorList>
    </citation>
    <scope>NUCLEOTIDE SEQUENCE</scope>
    <source>
        <strain evidence="3">927/4 GUTat10.1</strain>
    </source>
</reference>
<dbReference type="AlphaFoldDB" id="Q57U96"/>
<dbReference type="OMA" id="NRIAPWM"/>
<dbReference type="Gene3D" id="2.160.10.10">
    <property type="entry name" value="Hexapeptide repeat proteins"/>
    <property type="match status" value="1"/>
</dbReference>
<dbReference type="EMBL" id="CP000068">
    <property type="protein sequence ID" value="AAZ11481.1"/>
    <property type="molecule type" value="Genomic_DNA"/>
</dbReference>
<dbReference type="KEGG" id="tbr:Tb927.5.3700"/>
<dbReference type="OrthoDB" id="25818at2759"/>
<reference evidence="2" key="3">
    <citation type="submission" date="2005-04" db="EMBL/GenBank/DDBJ databases">
        <title>.</title>
        <authorList>
            <person name="Ghedin E."/>
            <person name="Blandin G."/>
            <person name="Bartholomeu D."/>
            <person name="Caler E."/>
            <person name="Haas B."/>
            <person name="Hannick L."/>
            <person name="Shallom J."/>
            <person name="Hou L."/>
            <person name="Djikeng A."/>
            <person name="Feldblyum T."/>
            <person name="Hostetler J."/>
            <person name="Johnson J."/>
            <person name="Jones K."/>
            <person name="Koo H.L."/>
            <person name="Larkin C."/>
            <person name="Pai G."/>
            <person name="Peterson J."/>
            <person name="Khalak H.G."/>
            <person name="Salzberg S."/>
            <person name="Simpson A.J."/>
            <person name="Tallon L."/>
            <person name="Van Aken S."/>
            <person name="Wanless D."/>
            <person name="White O."/>
            <person name="Wortman J."/>
            <person name="Fraser C.M."/>
            <person name="El-Sayed N.M.A."/>
        </authorList>
    </citation>
    <scope>NUCLEOTIDE SEQUENCE</scope>
    <source>
        <strain evidence="2">GUTat10.1</strain>
    </source>
</reference>
<keyword evidence="1" id="KW-0812">Transmembrane</keyword>